<proteinExistence type="predicted"/>
<organism evidence="2 3">
    <name type="scientific">Parnassius apollo</name>
    <name type="common">Apollo butterfly</name>
    <name type="synonym">Papilio apollo</name>
    <dbReference type="NCBI Taxonomy" id="110799"/>
    <lineage>
        <taxon>Eukaryota</taxon>
        <taxon>Metazoa</taxon>
        <taxon>Ecdysozoa</taxon>
        <taxon>Arthropoda</taxon>
        <taxon>Hexapoda</taxon>
        <taxon>Insecta</taxon>
        <taxon>Pterygota</taxon>
        <taxon>Neoptera</taxon>
        <taxon>Endopterygota</taxon>
        <taxon>Lepidoptera</taxon>
        <taxon>Glossata</taxon>
        <taxon>Ditrysia</taxon>
        <taxon>Papilionoidea</taxon>
        <taxon>Papilionidae</taxon>
        <taxon>Parnassiinae</taxon>
        <taxon>Parnassini</taxon>
        <taxon>Parnassius</taxon>
        <taxon>Parnassius</taxon>
    </lineage>
</organism>
<evidence type="ECO:0000256" key="1">
    <source>
        <dbReference type="SAM" id="MobiDB-lite"/>
    </source>
</evidence>
<dbReference type="Proteomes" id="UP000691718">
    <property type="component" value="Unassembled WGS sequence"/>
</dbReference>
<sequence length="671" mass="77729">MKTVDEKTVEEFFSQHFAENPTSGLVISPTLARKINETSSESGEDCVDEEKDMVTKRQLMTMTDKICNELDKRTENLNTNFEITYEENRLNYPHASNSYKYGIGYSTSKENNTKPVKGIRLKFKAKNAVTEYNENFSGPNIKTNINGKELTDNKANTPLIRRKRKLYSSKDEKCNESWHSDCENVSEAVSNKKSKITFYKGIEKERREYERKLRTRKLKKIFLSPESNKMNDMLDKLKNNNNSNEKFILVDKANDVSIYNFASDSTDDDFRLSKVKRNNITSGSSVKAPSIKDKIKEKVNVKRKRSHRPKLIIKFEKSAEPLIDERMRKTAVDVLNTSLEIQKPLQSKINMEPAPKLAMKHKMEGITDDEVKITENFKGNSVKKRQKRNGKALSLNKKKRSKQVKKTTLLSDTSDGTVSPLPDLIIEKVPARKDNDPLTSDMIERFQKMFEKLFDTKGGELNTTHNVNKDDDYNERNSCSHMFNITEELNQIPKSATSQDCNKQKVEDTQKICDSYSSNSSVNDLLKRPVPTTSRAESLEFGFRENMLSVLEKLDTTLTEINYNTDKKFINLFLEAQKELNQMKDQRRTQYEEVANSLLSDIVKLIEVRFSELDRRSQEMDEQYKEDLKERARKVILDDCRQKRAMVTLLREDVQAVLDFVHKDKTKKLET</sequence>
<dbReference type="EMBL" id="CAJQZP010001011">
    <property type="protein sequence ID" value="CAG5008108.1"/>
    <property type="molecule type" value="Genomic_DNA"/>
</dbReference>
<keyword evidence="3" id="KW-1185">Reference proteome</keyword>
<comment type="caution">
    <text evidence="2">The sequence shown here is derived from an EMBL/GenBank/DDBJ whole genome shotgun (WGS) entry which is preliminary data.</text>
</comment>
<evidence type="ECO:0000313" key="2">
    <source>
        <dbReference type="EMBL" id="CAG5008108.1"/>
    </source>
</evidence>
<feature type="region of interest" description="Disordered" evidence="1">
    <location>
        <begin position="380"/>
        <end position="415"/>
    </location>
</feature>
<dbReference type="OrthoDB" id="7470475at2759"/>
<gene>
    <name evidence="2" type="ORF">PAPOLLO_LOCUS15013</name>
</gene>
<feature type="compositionally biased region" description="Basic residues" evidence="1">
    <location>
        <begin position="381"/>
        <end position="405"/>
    </location>
</feature>
<name>A0A8S3X7W2_PARAO</name>
<evidence type="ECO:0000313" key="3">
    <source>
        <dbReference type="Proteomes" id="UP000691718"/>
    </source>
</evidence>
<protein>
    <submittedName>
        <fullName evidence="2">(apollo) hypothetical protein</fullName>
    </submittedName>
</protein>
<accession>A0A8S3X7W2</accession>
<reference evidence="2" key="1">
    <citation type="submission" date="2021-04" db="EMBL/GenBank/DDBJ databases">
        <authorList>
            <person name="Tunstrom K."/>
        </authorList>
    </citation>
    <scope>NUCLEOTIDE SEQUENCE</scope>
</reference>
<dbReference type="AlphaFoldDB" id="A0A8S3X7W2"/>